<evidence type="ECO:0000313" key="2">
    <source>
        <dbReference type="EnsemblPlants" id="AUR62035479-RA:cds"/>
    </source>
</evidence>
<feature type="domain" description="Transposase-associated" evidence="1">
    <location>
        <begin position="3"/>
        <end position="76"/>
    </location>
</feature>
<dbReference type="Pfam" id="PF13963">
    <property type="entry name" value="Transpos_assoc"/>
    <property type="match status" value="1"/>
</dbReference>
<dbReference type="InterPro" id="IPR029480">
    <property type="entry name" value="Transpos_assoc"/>
</dbReference>
<sequence>MDKSWITTKKPGDPEYDVGVVEYIKFAVTNSEGRDVIPCPCHICHNLSYQKVDVILVHLSKWEFDRTYTCWYRHGESRVGTSSMGEKMDNSNVYGEYEGNNLEDMIDEIEERVENDPDVTIEDLISDSEKP</sequence>
<accession>A0A803MUG7</accession>
<dbReference type="Proteomes" id="UP000596660">
    <property type="component" value="Unplaced"/>
</dbReference>
<evidence type="ECO:0000313" key="3">
    <source>
        <dbReference type="Proteomes" id="UP000596660"/>
    </source>
</evidence>
<proteinExistence type="predicted"/>
<dbReference type="Gramene" id="AUR62035479-RA">
    <property type="protein sequence ID" value="AUR62035479-RA:cds"/>
    <property type="gene ID" value="AUR62035479"/>
</dbReference>
<protein>
    <recommendedName>
        <fullName evidence="1">Transposase-associated domain-containing protein</fullName>
    </recommendedName>
</protein>
<name>A0A803MUG7_CHEQI</name>
<dbReference type="AlphaFoldDB" id="A0A803MUG7"/>
<reference evidence="2" key="1">
    <citation type="journal article" date="2017" name="Nature">
        <title>The genome of Chenopodium quinoa.</title>
        <authorList>
            <person name="Jarvis D.E."/>
            <person name="Ho Y.S."/>
            <person name="Lightfoot D.J."/>
            <person name="Schmoeckel S.M."/>
            <person name="Li B."/>
            <person name="Borm T.J.A."/>
            <person name="Ohyanagi H."/>
            <person name="Mineta K."/>
            <person name="Michell C.T."/>
            <person name="Saber N."/>
            <person name="Kharbatia N.M."/>
            <person name="Rupper R.R."/>
            <person name="Sharp A.R."/>
            <person name="Dally N."/>
            <person name="Boughton B.A."/>
            <person name="Woo Y.H."/>
            <person name="Gao G."/>
            <person name="Schijlen E.G.W.M."/>
            <person name="Guo X."/>
            <person name="Momin A.A."/>
            <person name="Negrao S."/>
            <person name="Al-Babili S."/>
            <person name="Gehring C."/>
            <person name="Roessner U."/>
            <person name="Jung C."/>
            <person name="Murphy K."/>
            <person name="Arold S.T."/>
            <person name="Gojobori T."/>
            <person name="van der Linden C.G."/>
            <person name="van Loo E.N."/>
            <person name="Jellen E.N."/>
            <person name="Maughan P.J."/>
            <person name="Tester M."/>
        </authorList>
    </citation>
    <scope>NUCLEOTIDE SEQUENCE [LARGE SCALE GENOMIC DNA]</scope>
    <source>
        <strain evidence="2">cv. PI 614886</strain>
    </source>
</reference>
<dbReference type="EnsemblPlants" id="AUR62035479-RA">
    <property type="protein sequence ID" value="AUR62035479-RA:cds"/>
    <property type="gene ID" value="AUR62035479"/>
</dbReference>
<reference evidence="2" key="2">
    <citation type="submission" date="2021-03" db="UniProtKB">
        <authorList>
            <consortium name="EnsemblPlants"/>
        </authorList>
    </citation>
    <scope>IDENTIFICATION</scope>
</reference>
<keyword evidence="3" id="KW-1185">Reference proteome</keyword>
<evidence type="ECO:0000259" key="1">
    <source>
        <dbReference type="Pfam" id="PF13963"/>
    </source>
</evidence>
<organism evidence="2 3">
    <name type="scientific">Chenopodium quinoa</name>
    <name type="common">Quinoa</name>
    <dbReference type="NCBI Taxonomy" id="63459"/>
    <lineage>
        <taxon>Eukaryota</taxon>
        <taxon>Viridiplantae</taxon>
        <taxon>Streptophyta</taxon>
        <taxon>Embryophyta</taxon>
        <taxon>Tracheophyta</taxon>
        <taxon>Spermatophyta</taxon>
        <taxon>Magnoliopsida</taxon>
        <taxon>eudicotyledons</taxon>
        <taxon>Gunneridae</taxon>
        <taxon>Pentapetalae</taxon>
        <taxon>Caryophyllales</taxon>
        <taxon>Chenopodiaceae</taxon>
        <taxon>Chenopodioideae</taxon>
        <taxon>Atripliceae</taxon>
        <taxon>Chenopodium</taxon>
    </lineage>
</organism>